<dbReference type="SUPFAM" id="SSF100939">
    <property type="entry name" value="SPOC domain-like"/>
    <property type="match status" value="1"/>
</dbReference>
<comment type="subunit">
    <text evidence="3">Homodimer. Interacts with LigD.</text>
</comment>
<evidence type="ECO:0000259" key="5">
    <source>
        <dbReference type="SMART" id="SM00559"/>
    </source>
</evidence>
<feature type="compositionally biased region" description="Basic and acidic residues" evidence="4">
    <location>
        <begin position="253"/>
        <end position="267"/>
    </location>
</feature>
<comment type="similarity">
    <text evidence="3">Belongs to the prokaryotic Ku family.</text>
</comment>
<keyword evidence="3" id="KW-0234">DNA repair</keyword>
<keyword evidence="2 3" id="KW-0233">DNA recombination</keyword>
<dbReference type="EMBL" id="JAJOMB010000001">
    <property type="protein sequence ID" value="MCD5309695.1"/>
    <property type="molecule type" value="Genomic_DNA"/>
</dbReference>
<dbReference type="Pfam" id="PF02735">
    <property type="entry name" value="Ku"/>
    <property type="match status" value="1"/>
</dbReference>
<evidence type="ECO:0000256" key="2">
    <source>
        <dbReference type="ARBA" id="ARBA00023172"/>
    </source>
</evidence>
<dbReference type="PANTHER" id="PTHR41251:SF1">
    <property type="entry name" value="NON-HOMOLOGOUS END JOINING PROTEIN KU"/>
    <property type="match status" value="1"/>
</dbReference>
<dbReference type="NCBIfam" id="TIGR02772">
    <property type="entry name" value="Ku_bact"/>
    <property type="match status" value="1"/>
</dbReference>
<feature type="compositionally biased region" description="Basic residues" evidence="4">
    <location>
        <begin position="273"/>
        <end position="297"/>
    </location>
</feature>
<feature type="region of interest" description="Disordered" evidence="4">
    <location>
        <begin position="253"/>
        <end position="297"/>
    </location>
</feature>
<dbReference type="SMART" id="SM00559">
    <property type="entry name" value="Ku78"/>
    <property type="match status" value="1"/>
</dbReference>
<organism evidence="6 7">
    <name type="scientific">Kineosporia babensis</name>
    <dbReference type="NCBI Taxonomy" id="499548"/>
    <lineage>
        <taxon>Bacteria</taxon>
        <taxon>Bacillati</taxon>
        <taxon>Actinomycetota</taxon>
        <taxon>Actinomycetes</taxon>
        <taxon>Kineosporiales</taxon>
        <taxon>Kineosporiaceae</taxon>
        <taxon>Kineosporia</taxon>
    </lineage>
</organism>
<dbReference type="InterPro" id="IPR016194">
    <property type="entry name" value="SPOC-like_C_dom_sf"/>
</dbReference>
<dbReference type="FunFam" id="2.40.290.10:FF:000004">
    <property type="entry name" value="Non-homologous end joining protein Ku"/>
    <property type="match status" value="1"/>
</dbReference>
<keyword evidence="3" id="KW-0227">DNA damage</keyword>
<reference evidence="6" key="1">
    <citation type="submission" date="2021-11" db="EMBL/GenBank/DDBJ databases">
        <title>Streptomyces corallinus and Kineosporia corallina sp. nov., two new coral-derived marine actinobacteria.</title>
        <authorList>
            <person name="Buangrab K."/>
            <person name="Sutthacheep M."/>
            <person name="Yeemin T."/>
            <person name="Harunari E."/>
            <person name="Igarashi Y."/>
            <person name="Sripreechasak P."/>
            <person name="Kanchanasin P."/>
            <person name="Tanasupawat S."/>
            <person name="Phongsopitanun W."/>
        </authorList>
    </citation>
    <scope>NUCLEOTIDE SEQUENCE</scope>
    <source>
        <strain evidence="6">JCM 31032</strain>
    </source>
</reference>
<comment type="caution">
    <text evidence="6">The sequence shown here is derived from an EMBL/GenBank/DDBJ whole genome shotgun (WGS) entry which is preliminary data.</text>
</comment>
<dbReference type="InterPro" id="IPR006164">
    <property type="entry name" value="DNA_bd_Ku70/Ku80"/>
</dbReference>
<keyword evidence="1 3" id="KW-0238">DNA-binding</keyword>
<dbReference type="PANTHER" id="PTHR41251">
    <property type="entry name" value="NON-HOMOLOGOUS END JOINING PROTEIN KU"/>
    <property type="match status" value="1"/>
</dbReference>
<dbReference type="Gene3D" id="2.40.290.10">
    <property type="match status" value="1"/>
</dbReference>
<feature type="domain" description="Ku" evidence="5">
    <location>
        <begin position="52"/>
        <end position="180"/>
    </location>
</feature>
<comment type="function">
    <text evidence="3">With LigD forms a non-homologous end joining (NHEJ) DNA repair enzyme, which repairs dsDNA breaks with reduced fidelity. Binds linear dsDNA with 5'- and 3'- overhangs but not closed circular dsDNA nor ssDNA. Recruits and stimulates the ligase activity of LigD.</text>
</comment>
<sequence>MRAIWKGAVSFGLVNVPVRLFSATQEHDIRFHQVHREDGGRIRMKRVCSACGEEVAWDQLAKGYEAEDGRLVVLTDEDFEQLPLATGREIDVVEFVPTGQVDPMLFGKSYYLEPDARAAKPYALLREALAATDRVAVVKVALRQRESLAVLRVLDKVIMMQTLLWPDEIRAADFPILEEDVELRPQELRMAASLVDSMAADFEPEEFEDDYQQALVKLVEAKLEGAEPAPVEAGEESATEVVDLLSALQASVDRAKASRGEKPEKKAPVKKAAPAKKTAKKAPAKKTAKKTPARKTA</sequence>
<dbReference type="PIRSF" id="PIRSF006493">
    <property type="entry name" value="Prok_Ku"/>
    <property type="match status" value="1"/>
</dbReference>
<dbReference type="RefSeq" id="WP_231438617.1">
    <property type="nucleotide sequence ID" value="NZ_JAJOMB010000001.1"/>
</dbReference>
<dbReference type="AlphaFoldDB" id="A0A9X1N8U5"/>
<proteinExistence type="inferred from homology"/>
<evidence type="ECO:0000313" key="7">
    <source>
        <dbReference type="Proteomes" id="UP001138997"/>
    </source>
</evidence>
<dbReference type="InterPro" id="IPR009187">
    <property type="entry name" value="Prok_Ku"/>
</dbReference>
<dbReference type="GO" id="GO:0003690">
    <property type="term" value="F:double-stranded DNA binding"/>
    <property type="evidence" value="ECO:0007669"/>
    <property type="project" value="UniProtKB-UniRule"/>
</dbReference>
<dbReference type="CDD" id="cd00789">
    <property type="entry name" value="KU_like"/>
    <property type="match status" value="1"/>
</dbReference>
<evidence type="ECO:0000256" key="1">
    <source>
        <dbReference type="ARBA" id="ARBA00023125"/>
    </source>
</evidence>
<accession>A0A9X1N8U5</accession>
<protein>
    <recommendedName>
        <fullName evidence="3">Non-homologous end joining protein Ku</fullName>
    </recommendedName>
</protein>
<dbReference type="HAMAP" id="MF_01875">
    <property type="entry name" value="Prokaryotic_Ku"/>
    <property type="match status" value="1"/>
</dbReference>
<evidence type="ECO:0000313" key="6">
    <source>
        <dbReference type="EMBL" id="MCD5309695.1"/>
    </source>
</evidence>
<evidence type="ECO:0000256" key="3">
    <source>
        <dbReference type="HAMAP-Rule" id="MF_01875"/>
    </source>
</evidence>
<dbReference type="GO" id="GO:0006310">
    <property type="term" value="P:DNA recombination"/>
    <property type="evidence" value="ECO:0007669"/>
    <property type="project" value="UniProtKB-KW"/>
</dbReference>
<evidence type="ECO:0000256" key="4">
    <source>
        <dbReference type="SAM" id="MobiDB-lite"/>
    </source>
</evidence>
<dbReference type="GO" id="GO:0006303">
    <property type="term" value="P:double-strand break repair via nonhomologous end joining"/>
    <property type="evidence" value="ECO:0007669"/>
    <property type="project" value="UniProtKB-UniRule"/>
</dbReference>
<keyword evidence="7" id="KW-1185">Reference proteome</keyword>
<dbReference type="Proteomes" id="UP001138997">
    <property type="component" value="Unassembled WGS sequence"/>
</dbReference>
<name>A0A9X1N8U5_9ACTN</name>
<gene>
    <name evidence="3" type="primary">ku</name>
    <name evidence="6" type="ORF">LR394_02215</name>
</gene>